<reference evidence="2 3" key="1">
    <citation type="submission" date="2021-02" db="EMBL/GenBank/DDBJ databases">
        <authorList>
            <person name="Han P."/>
        </authorList>
    </citation>
    <scope>NUCLEOTIDE SEQUENCE [LARGE SCALE GENOMIC DNA]</scope>
    <source>
        <strain evidence="2">Candidatus Nitrospira sp. ZN2</strain>
    </source>
</reference>
<proteinExistence type="predicted"/>
<feature type="transmembrane region" description="Helical" evidence="1">
    <location>
        <begin position="21"/>
        <end position="44"/>
    </location>
</feature>
<evidence type="ECO:0000313" key="3">
    <source>
        <dbReference type="Proteomes" id="UP000675880"/>
    </source>
</evidence>
<keyword evidence="1" id="KW-1133">Transmembrane helix</keyword>
<organism evidence="2 3">
    <name type="scientific">Nitrospira defluvii</name>
    <dbReference type="NCBI Taxonomy" id="330214"/>
    <lineage>
        <taxon>Bacteria</taxon>
        <taxon>Pseudomonadati</taxon>
        <taxon>Nitrospirota</taxon>
        <taxon>Nitrospiria</taxon>
        <taxon>Nitrospirales</taxon>
        <taxon>Nitrospiraceae</taxon>
        <taxon>Nitrospira</taxon>
    </lineage>
</organism>
<evidence type="ECO:0000313" key="2">
    <source>
        <dbReference type="EMBL" id="CAE6748443.1"/>
    </source>
</evidence>
<dbReference type="Proteomes" id="UP000675880">
    <property type="component" value="Unassembled WGS sequence"/>
</dbReference>
<gene>
    <name evidence="2" type="ORF">NSPZN2_30051</name>
</gene>
<comment type="caution">
    <text evidence="2">The sequence shown here is derived from an EMBL/GenBank/DDBJ whole genome shotgun (WGS) entry which is preliminary data.</text>
</comment>
<keyword evidence="1" id="KW-0812">Transmembrane</keyword>
<evidence type="ECO:0000256" key="1">
    <source>
        <dbReference type="SAM" id="Phobius"/>
    </source>
</evidence>
<dbReference type="RefSeq" id="WP_213042267.1">
    <property type="nucleotide sequence ID" value="NZ_CAJNBJ010000016.1"/>
</dbReference>
<sequence>MRQSNRAFSGRWFSTRQVLRYVGYFGLVLLAGWSTGAAGTAWAVPKETSTEKAEHLRQQANPQLFNHWTFDKDQVGSVPSGFIAVASGDQQHGGWKVEAQAAVPSSPNMLVGTSGCESCRAILVAQGFQYEYPELVVRIQQPTDGGSGQVGVVFGMKDPQNYYATIVDISQKMIQVVRVIEGKESVIGRAPIKSKPVDWHTLRVQRNTIISKDFVETFFDGSLALSVEDQALGVGQVGVLVLGQASARFDNFNASPLYSSRPLSAPAAY</sequence>
<protein>
    <submittedName>
        <fullName evidence="2">Uncharacterized protein</fullName>
    </submittedName>
</protein>
<keyword evidence="3" id="KW-1185">Reference proteome</keyword>
<dbReference type="EMBL" id="CAJNBJ010000016">
    <property type="protein sequence ID" value="CAE6748443.1"/>
    <property type="molecule type" value="Genomic_DNA"/>
</dbReference>
<keyword evidence="1" id="KW-0472">Membrane</keyword>
<name>A0ABN7LGD0_9BACT</name>
<accession>A0ABN7LGD0</accession>
<dbReference type="Gene3D" id="2.60.120.560">
    <property type="entry name" value="Exo-inulinase, domain 1"/>
    <property type="match status" value="1"/>
</dbReference>